<keyword evidence="7 12" id="KW-0472">Membrane</keyword>
<feature type="domain" description="G-protein coupled receptors family 1 profile" evidence="13">
    <location>
        <begin position="59"/>
        <end position="363"/>
    </location>
</feature>
<dbReference type="PROSITE" id="PS00237">
    <property type="entry name" value="G_PROTEIN_RECEP_F1_1"/>
    <property type="match status" value="1"/>
</dbReference>
<sequence length="409" mass="46794">MTETVLVADPSRENHTLSPEVSNVSVTGLTEQPESWENVVSVVIKTCVMCIIMVAAVSGNSLVIVSVFRHHKLRITTNYFIMSLAFADTLVALLAMTFNASIKIAGRWAFDQTTCDIWNSCDVLFSTASIMHLCCISVDRYYAIIRPLEYPTKITNRTVAIMLACVWVSSALISFIPIFLGWYTTSDHMEYRKLHPEACDFVVNKPYAIISSSVSFWIPCFIMLFTYWKIYLEANRQERMIYRSQLGPEMLPPPVNTRASTDQTSLSLQANHNHHLHRNSQCDDPESGHSTPTRRNISRMKREHKAAKTLGIIMGAFILCWLPFFLWYVTTTMCGEACSCPDIVVDIVFWIGYFNSSLNPVIYAYFNRDFREAFKDTLYAVFCACFRSEWKAKQRQNNAIQFNCTYRSS</sequence>
<feature type="transmembrane region" description="Helical" evidence="12">
    <location>
        <begin position="309"/>
        <end position="327"/>
    </location>
</feature>
<dbReference type="PANTHER" id="PTHR24248">
    <property type="entry name" value="ADRENERGIC RECEPTOR-RELATED G-PROTEIN COUPLED RECEPTOR"/>
    <property type="match status" value="1"/>
</dbReference>
<dbReference type="Gene3D" id="1.20.1070.10">
    <property type="entry name" value="Rhodopsin 7-helix transmembrane proteins"/>
    <property type="match status" value="1"/>
</dbReference>
<evidence type="ECO:0000256" key="3">
    <source>
        <dbReference type="ARBA" id="ARBA00022475"/>
    </source>
</evidence>
<dbReference type="GeneID" id="106460639"/>
<dbReference type="CDD" id="cd15066">
    <property type="entry name" value="7tmA_DmOct-betaAR-like"/>
    <property type="match status" value="1"/>
</dbReference>
<dbReference type="PROSITE" id="PS50262">
    <property type="entry name" value="G_PROTEIN_RECEP_F1_2"/>
    <property type="match status" value="1"/>
</dbReference>
<feature type="transmembrane region" description="Helical" evidence="12">
    <location>
        <begin position="42"/>
        <end position="67"/>
    </location>
</feature>
<comment type="similarity">
    <text evidence="2 10">Belongs to the G-protein coupled receptor 1 family.</text>
</comment>
<dbReference type="InterPro" id="IPR017452">
    <property type="entry name" value="GPCR_Rhodpsn_7TM"/>
</dbReference>
<comment type="subcellular location">
    <subcellularLocation>
        <location evidence="1">Cell membrane</location>
        <topology evidence="1">Multi-pass membrane protein</topology>
    </subcellularLocation>
</comment>
<keyword evidence="14" id="KW-1185">Reference proteome</keyword>
<feature type="transmembrane region" description="Helical" evidence="12">
    <location>
        <begin position="79"/>
        <end position="97"/>
    </location>
</feature>
<reference evidence="15" key="1">
    <citation type="submission" date="2025-08" db="UniProtKB">
        <authorList>
            <consortium name="RefSeq"/>
        </authorList>
    </citation>
    <scope>IDENTIFICATION</scope>
    <source>
        <tissue evidence="15">Muscle</tissue>
    </source>
</reference>
<proteinExistence type="inferred from homology"/>
<dbReference type="PRINTS" id="PR00237">
    <property type="entry name" value="GPCRRHODOPSN"/>
</dbReference>
<keyword evidence="5 12" id="KW-1133">Transmembrane helix</keyword>
<evidence type="ECO:0000256" key="8">
    <source>
        <dbReference type="ARBA" id="ARBA00023170"/>
    </source>
</evidence>
<organism evidence="14 15">
    <name type="scientific">Limulus polyphemus</name>
    <name type="common">Atlantic horseshoe crab</name>
    <dbReference type="NCBI Taxonomy" id="6850"/>
    <lineage>
        <taxon>Eukaryota</taxon>
        <taxon>Metazoa</taxon>
        <taxon>Ecdysozoa</taxon>
        <taxon>Arthropoda</taxon>
        <taxon>Chelicerata</taxon>
        <taxon>Merostomata</taxon>
        <taxon>Xiphosura</taxon>
        <taxon>Limulidae</taxon>
        <taxon>Limulus</taxon>
    </lineage>
</organism>
<dbReference type="SMART" id="SM01381">
    <property type="entry name" value="7TM_GPCR_Srsx"/>
    <property type="match status" value="1"/>
</dbReference>
<evidence type="ECO:0000256" key="11">
    <source>
        <dbReference type="SAM" id="MobiDB-lite"/>
    </source>
</evidence>
<evidence type="ECO:0000256" key="4">
    <source>
        <dbReference type="ARBA" id="ARBA00022692"/>
    </source>
</evidence>
<accession>A0ABM1SHL1</accession>
<evidence type="ECO:0000259" key="13">
    <source>
        <dbReference type="PROSITE" id="PS50262"/>
    </source>
</evidence>
<dbReference type="RefSeq" id="XP_022243116.1">
    <property type="nucleotide sequence ID" value="XM_022387408.1"/>
</dbReference>
<evidence type="ECO:0000256" key="10">
    <source>
        <dbReference type="RuleBase" id="RU000688"/>
    </source>
</evidence>
<evidence type="ECO:0000256" key="9">
    <source>
        <dbReference type="ARBA" id="ARBA00023224"/>
    </source>
</evidence>
<evidence type="ECO:0000256" key="5">
    <source>
        <dbReference type="ARBA" id="ARBA00022989"/>
    </source>
</evidence>
<evidence type="ECO:0000256" key="2">
    <source>
        <dbReference type="ARBA" id="ARBA00010663"/>
    </source>
</evidence>
<keyword evidence="6 10" id="KW-0297">G-protein coupled receptor</keyword>
<dbReference type="SUPFAM" id="SSF81321">
    <property type="entry name" value="Family A G protein-coupled receptor-like"/>
    <property type="match status" value="1"/>
</dbReference>
<evidence type="ECO:0000256" key="1">
    <source>
        <dbReference type="ARBA" id="ARBA00004651"/>
    </source>
</evidence>
<evidence type="ECO:0000256" key="12">
    <source>
        <dbReference type="SAM" id="Phobius"/>
    </source>
</evidence>
<keyword evidence="4 10" id="KW-0812">Transmembrane</keyword>
<feature type="transmembrane region" description="Helical" evidence="12">
    <location>
        <begin position="347"/>
        <end position="366"/>
    </location>
</feature>
<dbReference type="InterPro" id="IPR000276">
    <property type="entry name" value="GPCR_Rhodpsn"/>
</dbReference>
<keyword evidence="3" id="KW-1003">Cell membrane</keyword>
<evidence type="ECO:0000256" key="7">
    <source>
        <dbReference type="ARBA" id="ARBA00023136"/>
    </source>
</evidence>
<name>A0ABM1SHL1_LIMPO</name>
<keyword evidence="8 10" id="KW-0675">Receptor</keyword>
<evidence type="ECO:0000313" key="15">
    <source>
        <dbReference type="RefSeq" id="XP_022243116.1"/>
    </source>
</evidence>
<gene>
    <name evidence="15" type="primary">LOC106460639</name>
</gene>
<dbReference type="Proteomes" id="UP000694941">
    <property type="component" value="Unplaced"/>
</dbReference>
<dbReference type="Pfam" id="PF00001">
    <property type="entry name" value="7tm_1"/>
    <property type="match status" value="1"/>
</dbReference>
<feature type="transmembrane region" description="Helical" evidence="12">
    <location>
        <begin position="207"/>
        <end position="230"/>
    </location>
</feature>
<keyword evidence="9 10" id="KW-0807">Transducer</keyword>
<protein>
    <submittedName>
        <fullName evidence="15">Octopamine receptor beta-2R-like</fullName>
    </submittedName>
</protein>
<evidence type="ECO:0000256" key="6">
    <source>
        <dbReference type="ARBA" id="ARBA00023040"/>
    </source>
</evidence>
<dbReference type="PANTHER" id="PTHR24248:SF66">
    <property type="entry name" value="OCTOPAMINE RECEPTOR BETA-3R"/>
    <property type="match status" value="1"/>
</dbReference>
<evidence type="ECO:0000313" key="14">
    <source>
        <dbReference type="Proteomes" id="UP000694941"/>
    </source>
</evidence>
<feature type="transmembrane region" description="Helical" evidence="12">
    <location>
        <begin position="159"/>
        <end position="183"/>
    </location>
</feature>
<feature type="region of interest" description="Disordered" evidence="11">
    <location>
        <begin position="276"/>
        <end position="300"/>
    </location>
</feature>